<dbReference type="HOGENOM" id="CLU_1649684_0_0_5"/>
<accession>A7HVC0</accession>
<name>A7HVC0_PARL1</name>
<reference evidence="2 3" key="1">
    <citation type="journal article" date="2011" name="Stand. Genomic Sci.">
        <title>Complete genome sequence of Parvibaculum lavamentivorans type strain (DS-1(T)).</title>
        <authorList>
            <person name="Schleheck D."/>
            <person name="Weiss M."/>
            <person name="Pitluck S."/>
            <person name="Bruce D."/>
            <person name="Land M.L."/>
            <person name="Han S."/>
            <person name="Saunders E."/>
            <person name="Tapia R."/>
            <person name="Detter C."/>
            <person name="Brettin T."/>
            <person name="Han J."/>
            <person name="Woyke T."/>
            <person name="Goodwin L."/>
            <person name="Pennacchio L."/>
            <person name="Nolan M."/>
            <person name="Cook A.M."/>
            <person name="Kjelleberg S."/>
            <person name="Thomas T."/>
        </authorList>
    </citation>
    <scope>NUCLEOTIDE SEQUENCE [LARGE SCALE GENOMIC DNA]</scope>
    <source>
        <strain evidence="3">DS-1 / DSM 13023 / NCIMB 13966</strain>
    </source>
</reference>
<dbReference type="AlphaFoldDB" id="A7HVC0"/>
<evidence type="ECO:0000256" key="1">
    <source>
        <dbReference type="SAM" id="SignalP"/>
    </source>
</evidence>
<gene>
    <name evidence="2" type="ordered locus">Plav_2239</name>
</gene>
<protein>
    <recommendedName>
        <fullName evidence="4">DUF3828 domain-containing protein</fullName>
    </recommendedName>
</protein>
<dbReference type="PROSITE" id="PS51257">
    <property type="entry name" value="PROKAR_LIPOPROTEIN"/>
    <property type="match status" value="1"/>
</dbReference>
<evidence type="ECO:0000313" key="3">
    <source>
        <dbReference type="Proteomes" id="UP000006377"/>
    </source>
</evidence>
<organism evidence="2 3">
    <name type="scientific">Parvibaculum lavamentivorans (strain DS-1 / DSM 13023 / NCIMB 13966)</name>
    <dbReference type="NCBI Taxonomy" id="402881"/>
    <lineage>
        <taxon>Bacteria</taxon>
        <taxon>Pseudomonadati</taxon>
        <taxon>Pseudomonadota</taxon>
        <taxon>Alphaproteobacteria</taxon>
        <taxon>Hyphomicrobiales</taxon>
        <taxon>Parvibaculaceae</taxon>
        <taxon>Parvibaculum</taxon>
    </lineage>
</organism>
<sequence>MRTLRPLLLFALGFMLAACGEAKPEADALRAAAVFYDIVLSARSSGVPDADMRARLRPVISSDLDSLLSQAAEAERRHTERVNNSEPPYLQGDIFSSLFEGATAYEIGTCDGDERRMQCEAMLAHEAEEPVQWTDRLVLVANGGPEDRRWLVDDILYGGDWDFASKGTLKSSLRAVIAEEE</sequence>
<keyword evidence="1" id="KW-0732">Signal</keyword>
<dbReference type="RefSeq" id="WP_012111158.1">
    <property type="nucleotide sequence ID" value="NC_009719.1"/>
</dbReference>
<dbReference type="STRING" id="402881.Plav_2239"/>
<evidence type="ECO:0008006" key="4">
    <source>
        <dbReference type="Google" id="ProtNLM"/>
    </source>
</evidence>
<dbReference type="KEGG" id="pla:Plav_2239"/>
<feature type="chain" id="PRO_5002709708" description="DUF3828 domain-containing protein" evidence="1">
    <location>
        <begin position="18"/>
        <end position="181"/>
    </location>
</feature>
<feature type="signal peptide" evidence="1">
    <location>
        <begin position="1"/>
        <end position="17"/>
    </location>
</feature>
<dbReference type="eggNOG" id="ENOG5033IVV">
    <property type="taxonomic scope" value="Bacteria"/>
</dbReference>
<dbReference type="OrthoDB" id="6076941at2"/>
<evidence type="ECO:0000313" key="2">
    <source>
        <dbReference type="EMBL" id="ABS63853.1"/>
    </source>
</evidence>
<dbReference type="EMBL" id="CP000774">
    <property type="protein sequence ID" value="ABS63853.1"/>
    <property type="molecule type" value="Genomic_DNA"/>
</dbReference>
<keyword evidence="3" id="KW-1185">Reference proteome</keyword>
<proteinExistence type="predicted"/>
<dbReference type="Proteomes" id="UP000006377">
    <property type="component" value="Chromosome"/>
</dbReference>